<dbReference type="RefSeq" id="WP_211697152.1">
    <property type="nucleotide sequence ID" value="NZ_CP046600.1"/>
</dbReference>
<proteinExistence type="predicted"/>
<gene>
    <name evidence="2" type="ORF">F6B93_00480</name>
</gene>
<dbReference type="AlphaFoldDB" id="A0A975JU64"/>
<evidence type="ECO:0000313" key="3">
    <source>
        <dbReference type="Proteomes" id="UP000682202"/>
    </source>
</evidence>
<name>A0A975JU64_9MYCO</name>
<accession>A0A975JU64</accession>
<dbReference type="KEGG" id="mspg:F6B93_00480"/>
<organism evidence="2 3">
    <name type="scientific">Mycobacterium spongiae</name>
    <dbReference type="NCBI Taxonomy" id="886343"/>
    <lineage>
        <taxon>Bacteria</taxon>
        <taxon>Bacillati</taxon>
        <taxon>Actinomycetota</taxon>
        <taxon>Actinomycetes</taxon>
        <taxon>Mycobacteriales</taxon>
        <taxon>Mycobacteriaceae</taxon>
        <taxon>Mycobacterium</taxon>
    </lineage>
</organism>
<reference evidence="2" key="1">
    <citation type="submission" date="2019-12" db="EMBL/GenBank/DDBJ databases">
        <title>Mycobacterium spongiae sp. nov.</title>
        <authorList>
            <person name="Stinear T."/>
        </authorList>
    </citation>
    <scope>NUCLEOTIDE SEQUENCE</scope>
    <source>
        <strain evidence="2">FSD4b-SM</strain>
    </source>
</reference>
<evidence type="ECO:0000256" key="1">
    <source>
        <dbReference type="SAM" id="MobiDB-lite"/>
    </source>
</evidence>
<feature type="region of interest" description="Disordered" evidence="1">
    <location>
        <begin position="1"/>
        <end position="21"/>
    </location>
</feature>
<dbReference type="Proteomes" id="UP000682202">
    <property type="component" value="Chromosome"/>
</dbReference>
<dbReference type="EMBL" id="CP046600">
    <property type="protein sequence ID" value="QUR65754.1"/>
    <property type="molecule type" value="Genomic_DNA"/>
</dbReference>
<evidence type="ECO:0000313" key="2">
    <source>
        <dbReference type="EMBL" id="QUR65754.1"/>
    </source>
</evidence>
<protein>
    <submittedName>
        <fullName evidence="2">Uncharacterized protein</fullName>
    </submittedName>
</protein>
<sequence length="46" mass="5228">MHRVAGGTDCLNHPVEEPPDDLVRQVPRRDLVMATILRTFHRIHAG</sequence>
<keyword evidence="3" id="KW-1185">Reference proteome</keyword>